<dbReference type="AlphaFoldDB" id="A0A316UKY3"/>
<dbReference type="InterPro" id="IPR000594">
    <property type="entry name" value="ThiF_NAD_FAD-bd"/>
</dbReference>
<dbReference type="EMBL" id="KZ819675">
    <property type="protein sequence ID" value="PWN25594.1"/>
    <property type="molecule type" value="Genomic_DNA"/>
</dbReference>
<evidence type="ECO:0000313" key="8">
    <source>
        <dbReference type="Proteomes" id="UP000245884"/>
    </source>
</evidence>
<dbReference type="STRING" id="1569628.A0A316UKY3"/>
<gene>
    <name evidence="7" type="ORF">BDZ90DRAFT_234037</name>
</gene>
<reference evidence="7 8" key="1">
    <citation type="journal article" date="2018" name="Mol. Biol. Evol.">
        <title>Broad Genomic Sampling Reveals a Smut Pathogenic Ancestry of the Fungal Clade Ustilaginomycotina.</title>
        <authorList>
            <person name="Kijpornyongpan T."/>
            <person name="Mondo S.J."/>
            <person name="Barry K."/>
            <person name="Sandor L."/>
            <person name="Lee J."/>
            <person name="Lipzen A."/>
            <person name="Pangilinan J."/>
            <person name="LaButti K."/>
            <person name="Hainaut M."/>
            <person name="Henrissat B."/>
            <person name="Grigoriev I.V."/>
            <person name="Spatafora J.W."/>
            <person name="Aime M.C."/>
        </authorList>
    </citation>
    <scope>NUCLEOTIDE SEQUENCE [LARGE SCALE GENOMIC DNA]</scope>
    <source>
        <strain evidence="7 8">MCA 5214</strain>
    </source>
</reference>
<feature type="compositionally biased region" description="Acidic residues" evidence="5">
    <location>
        <begin position="597"/>
        <end position="613"/>
    </location>
</feature>
<dbReference type="InterPro" id="IPR045886">
    <property type="entry name" value="ThiF/MoeB/HesA"/>
</dbReference>
<evidence type="ECO:0000313" key="7">
    <source>
        <dbReference type="EMBL" id="PWN25594.1"/>
    </source>
</evidence>
<feature type="region of interest" description="Disordered" evidence="5">
    <location>
        <begin position="483"/>
        <end position="569"/>
    </location>
</feature>
<accession>A0A316UKY3</accession>
<dbReference type="RefSeq" id="XP_025360206.1">
    <property type="nucleotide sequence ID" value="XM_025506869.1"/>
</dbReference>
<feature type="compositionally biased region" description="Low complexity" evidence="5">
    <location>
        <begin position="483"/>
        <end position="503"/>
    </location>
</feature>
<dbReference type="Proteomes" id="UP000245884">
    <property type="component" value="Unassembled WGS sequence"/>
</dbReference>
<evidence type="ECO:0000256" key="5">
    <source>
        <dbReference type="SAM" id="MobiDB-lite"/>
    </source>
</evidence>
<evidence type="ECO:0000259" key="6">
    <source>
        <dbReference type="Pfam" id="PF00899"/>
    </source>
</evidence>
<dbReference type="GO" id="GO:0045116">
    <property type="term" value="P:protein neddylation"/>
    <property type="evidence" value="ECO:0007669"/>
    <property type="project" value="TreeGrafter"/>
</dbReference>
<dbReference type="PANTHER" id="PTHR10953:SF29">
    <property type="entry name" value="NEDD8-ACTIVATING ENZYME E1 REGULATORY SUBUNIT"/>
    <property type="match status" value="1"/>
</dbReference>
<feature type="compositionally biased region" description="Low complexity" evidence="5">
    <location>
        <begin position="525"/>
        <end position="536"/>
    </location>
</feature>
<dbReference type="GO" id="GO:0019781">
    <property type="term" value="F:NEDD8 activating enzyme activity"/>
    <property type="evidence" value="ECO:0007669"/>
    <property type="project" value="TreeGrafter"/>
</dbReference>
<dbReference type="GeneID" id="37028692"/>
<protein>
    <recommendedName>
        <fullName evidence="3">NEDD8-activating enzyme E1 regulatory subunit</fullName>
    </recommendedName>
</protein>
<dbReference type="Gene3D" id="3.40.50.720">
    <property type="entry name" value="NAD(P)-binding Rossmann-like Domain"/>
    <property type="match status" value="2"/>
</dbReference>
<evidence type="ECO:0000256" key="4">
    <source>
        <dbReference type="ARBA" id="ARBA00022786"/>
    </source>
</evidence>
<dbReference type="OrthoDB" id="1708823at2759"/>
<feature type="domain" description="THIF-type NAD/FAD binding fold" evidence="6">
    <location>
        <begin position="37"/>
        <end position="655"/>
    </location>
</feature>
<feature type="region of interest" description="Disordered" evidence="5">
    <location>
        <begin position="590"/>
        <end position="617"/>
    </location>
</feature>
<proteinExistence type="inferred from homology"/>
<feature type="compositionally biased region" description="Basic and acidic residues" evidence="5">
    <location>
        <begin position="504"/>
        <end position="514"/>
    </location>
</feature>
<dbReference type="PANTHER" id="PTHR10953">
    <property type="entry name" value="UBIQUITIN-ACTIVATING ENZYME E1"/>
    <property type="match status" value="1"/>
</dbReference>
<comment type="similarity">
    <text evidence="2">Belongs to the ubiquitin-activating E1 family. ULA1 subfamily.</text>
</comment>
<sequence length="680" mass="72086">MAEIIDPQQADQAQSLQEATTAVASGSSRPTAHAQRYDRQLRLWASSGQASLESSSVLLIGATHLGAQSLKNLILPGIGSFTVLDGQMVGEYDVGNNFFLEAESSYGKPRAQEVARCLAELNPSVKGRAVCDDPARLLSSDPGFFSQFTLIIAANQPPHALLALSDLCWSHATPLPLISVRGAGMIGSVRVQIKELGIIETHPASTVDLRLTSPWPELEAFAQGYDVQDRDAMAHGHIPYIVILLRKLDEWRQSYGELPVPSKDRKAFAQSVDAMRDKSVVDTENFDEAIAALGQAVWRPIASGRKVPAEVGALFDDPACATAPTPGTTNFWLLVRALRAFTLAEGHLPLPGSLPDFKATSATYVALQRLYKDKARRDVAALRGCLGEVLQEAGLPGDAVPSGEIEAFAKNASYIKLIRGRNLRDLQANPNKDAVPLALMDPVNPPTVQHHIAFEAIDAFYASTGRFPGSSKGMTDSLIGGASHGAGASHSMSTSSSAASLGTRGDDYDGEPDKKRQRSDSPFVATNGAGTSAGTGVDAEMKTATPQLSDNGEAREGAEEDDDEGTPPWREDLAACLALLEGPGGILERWGLPCDPAQDDDRDANDDDDDDEPSGATLVRKSVRELVRSGHGDVASTASFLGGIVGQEAIKVIARQYVPVGAGSGVVLYDGVKQCVGAMT</sequence>
<evidence type="ECO:0000256" key="1">
    <source>
        <dbReference type="ARBA" id="ARBA00005032"/>
    </source>
</evidence>
<dbReference type="InterPro" id="IPR035985">
    <property type="entry name" value="Ubiquitin-activating_enz"/>
</dbReference>
<dbReference type="GO" id="GO:0005737">
    <property type="term" value="C:cytoplasm"/>
    <property type="evidence" value="ECO:0007669"/>
    <property type="project" value="TreeGrafter"/>
</dbReference>
<keyword evidence="4" id="KW-0833">Ubl conjugation pathway</keyword>
<evidence type="ECO:0000256" key="2">
    <source>
        <dbReference type="ARBA" id="ARBA00006868"/>
    </source>
</evidence>
<keyword evidence="8" id="KW-1185">Reference proteome</keyword>
<name>A0A316UKY3_9BASI</name>
<dbReference type="FunFam" id="3.40.50.720:FF:000475">
    <property type="entry name" value="NEDD8-activating enzyme E1 regulatory subunit"/>
    <property type="match status" value="1"/>
</dbReference>
<dbReference type="SUPFAM" id="SSF69572">
    <property type="entry name" value="Activating enzymes of the ubiquitin-like proteins"/>
    <property type="match status" value="1"/>
</dbReference>
<comment type="pathway">
    <text evidence="1">Protein modification; protein neddylation.</text>
</comment>
<dbReference type="Pfam" id="PF00899">
    <property type="entry name" value="ThiF"/>
    <property type="match status" value="1"/>
</dbReference>
<organism evidence="7 8">
    <name type="scientific">Jaminaea rosea</name>
    <dbReference type="NCBI Taxonomy" id="1569628"/>
    <lineage>
        <taxon>Eukaryota</taxon>
        <taxon>Fungi</taxon>
        <taxon>Dikarya</taxon>
        <taxon>Basidiomycota</taxon>
        <taxon>Ustilaginomycotina</taxon>
        <taxon>Exobasidiomycetes</taxon>
        <taxon>Microstromatales</taxon>
        <taxon>Microstromatales incertae sedis</taxon>
        <taxon>Jaminaea</taxon>
    </lineage>
</organism>
<evidence type="ECO:0000256" key="3">
    <source>
        <dbReference type="ARBA" id="ARBA00015407"/>
    </source>
</evidence>